<comment type="caution">
    <text evidence="9">The sequence shown here is derived from an EMBL/GenBank/DDBJ whole genome shotgun (WGS) entry which is preliminary data.</text>
</comment>
<evidence type="ECO:0000259" key="8">
    <source>
        <dbReference type="PROSITE" id="PS50110"/>
    </source>
</evidence>
<keyword evidence="3" id="KW-0238">DNA-binding</keyword>
<feature type="domain" description="HTH luxR-type" evidence="7">
    <location>
        <begin position="178"/>
        <end position="245"/>
    </location>
</feature>
<dbReference type="Gene3D" id="3.40.50.2300">
    <property type="match status" value="1"/>
</dbReference>
<feature type="compositionally biased region" description="Pro residues" evidence="6">
    <location>
        <begin position="168"/>
        <end position="184"/>
    </location>
</feature>
<dbReference type="SMART" id="SM00421">
    <property type="entry name" value="HTH_LUXR"/>
    <property type="match status" value="1"/>
</dbReference>
<dbReference type="InterPro" id="IPR058245">
    <property type="entry name" value="NreC/VraR/RcsB-like_REC"/>
</dbReference>
<dbReference type="RefSeq" id="WP_175594161.1">
    <property type="nucleotide sequence ID" value="NZ_JABWGN010000016.1"/>
</dbReference>
<evidence type="ECO:0000256" key="6">
    <source>
        <dbReference type="SAM" id="MobiDB-lite"/>
    </source>
</evidence>
<evidence type="ECO:0000313" key="9">
    <source>
        <dbReference type="EMBL" id="NUW36719.1"/>
    </source>
</evidence>
<dbReference type="AlphaFoldDB" id="A0A7Y6IEC9"/>
<dbReference type="PRINTS" id="PR00038">
    <property type="entry name" value="HTHLUXR"/>
</dbReference>
<organism evidence="9 10">
    <name type="scientific">Nonomuraea montanisoli</name>
    <dbReference type="NCBI Taxonomy" id="2741721"/>
    <lineage>
        <taxon>Bacteria</taxon>
        <taxon>Bacillati</taxon>
        <taxon>Actinomycetota</taxon>
        <taxon>Actinomycetes</taxon>
        <taxon>Streptosporangiales</taxon>
        <taxon>Streptosporangiaceae</taxon>
        <taxon>Nonomuraea</taxon>
    </lineage>
</organism>
<dbReference type="InterPro" id="IPR000792">
    <property type="entry name" value="Tscrpt_reg_LuxR_C"/>
</dbReference>
<evidence type="ECO:0000256" key="3">
    <source>
        <dbReference type="ARBA" id="ARBA00023125"/>
    </source>
</evidence>
<protein>
    <submittedName>
        <fullName evidence="9">Response regulator transcription factor</fullName>
    </submittedName>
</protein>
<name>A0A7Y6IEC9_9ACTN</name>
<evidence type="ECO:0000259" key="7">
    <source>
        <dbReference type="PROSITE" id="PS50043"/>
    </source>
</evidence>
<reference evidence="9 10" key="1">
    <citation type="submission" date="2020-06" db="EMBL/GenBank/DDBJ databases">
        <title>Nonomuraea sp. SMC257, a novel actinomycete isolated from soil.</title>
        <authorList>
            <person name="Chanama M."/>
        </authorList>
    </citation>
    <scope>NUCLEOTIDE SEQUENCE [LARGE SCALE GENOMIC DNA]</scope>
    <source>
        <strain evidence="9 10">SMC257</strain>
    </source>
</reference>
<gene>
    <name evidence="9" type="ORF">HTZ77_35725</name>
</gene>
<feature type="region of interest" description="Disordered" evidence="6">
    <location>
        <begin position="160"/>
        <end position="188"/>
    </location>
</feature>
<feature type="modified residue" description="4-aspartylphosphate" evidence="5">
    <location>
        <position position="73"/>
    </location>
</feature>
<dbReference type="GO" id="GO:0006355">
    <property type="term" value="P:regulation of DNA-templated transcription"/>
    <property type="evidence" value="ECO:0007669"/>
    <property type="project" value="InterPro"/>
</dbReference>
<dbReference type="CDD" id="cd17535">
    <property type="entry name" value="REC_NarL-like"/>
    <property type="match status" value="1"/>
</dbReference>
<accession>A0A7Y6IEC9</accession>
<keyword evidence="1 5" id="KW-0597">Phosphoprotein</keyword>
<dbReference type="SUPFAM" id="SSF52172">
    <property type="entry name" value="CheY-like"/>
    <property type="match status" value="1"/>
</dbReference>
<dbReference type="PANTHER" id="PTHR43214:SF24">
    <property type="entry name" value="TRANSCRIPTIONAL REGULATORY PROTEIN NARL-RELATED"/>
    <property type="match status" value="1"/>
</dbReference>
<sequence length="257" mass="27454">MRDERVPGRGPETAGPVRVLLVDDQILMREGLRKLLEIEPGIEIAGSAADGADALDLLAGMPPADRPHVALVDARMPRMDGVQLVARLRAEFPRIACVMLTTFDDDDYIFGGLRAGARGYLLKDTPPDELVATIRRAARGETVLAGVAAERVVAALRERAAGEEPASAKPPIPGGLSSPEPPIPGGLSDREYEIATLVASGASNREIARRLHITEGTAKNHISSCLRKLGLRDRTQLAVWMTHHNPGRADTGPPGEP</sequence>
<evidence type="ECO:0000256" key="1">
    <source>
        <dbReference type="ARBA" id="ARBA00022553"/>
    </source>
</evidence>
<feature type="domain" description="Response regulatory" evidence="8">
    <location>
        <begin position="18"/>
        <end position="138"/>
    </location>
</feature>
<dbReference type="CDD" id="cd06170">
    <property type="entry name" value="LuxR_C_like"/>
    <property type="match status" value="1"/>
</dbReference>
<dbReference type="PANTHER" id="PTHR43214">
    <property type="entry name" value="TWO-COMPONENT RESPONSE REGULATOR"/>
    <property type="match status" value="1"/>
</dbReference>
<dbReference type="InterPro" id="IPR011006">
    <property type="entry name" value="CheY-like_superfamily"/>
</dbReference>
<dbReference type="SMART" id="SM00448">
    <property type="entry name" value="REC"/>
    <property type="match status" value="1"/>
</dbReference>
<dbReference type="InterPro" id="IPR001789">
    <property type="entry name" value="Sig_transdc_resp-reg_receiver"/>
</dbReference>
<keyword evidence="4" id="KW-0804">Transcription</keyword>
<dbReference type="InterPro" id="IPR016032">
    <property type="entry name" value="Sig_transdc_resp-reg_C-effctor"/>
</dbReference>
<dbReference type="PROSITE" id="PS50043">
    <property type="entry name" value="HTH_LUXR_2"/>
    <property type="match status" value="1"/>
</dbReference>
<evidence type="ECO:0000256" key="2">
    <source>
        <dbReference type="ARBA" id="ARBA00023015"/>
    </source>
</evidence>
<evidence type="ECO:0000256" key="5">
    <source>
        <dbReference type="PROSITE-ProRule" id="PRU00169"/>
    </source>
</evidence>
<dbReference type="InterPro" id="IPR039420">
    <property type="entry name" value="WalR-like"/>
</dbReference>
<dbReference type="Pfam" id="PF00196">
    <property type="entry name" value="GerE"/>
    <property type="match status" value="1"/>
</dbReference>
<dbReference type="Pfam" id="PF00072">
    <property type="entry name" value="Response_reg"/>
    <property type="match status" value="1"/>
</dbReference>
<dbReference type="PROSITE" id="PS50110">
    <property type="entry name" value="RESPONSE_REGULATORY"/>
    <property type="match status" value="1"/>
</dbReference>
<dbReference type="GO" id="GO:0003677">
    <property type="term" value="F:DNA binding"/>
    <property type="evidence" value="ECO:0007669"/>
    <property type="project" value="UniProtKB-KW"/>
</dbReference>
<keyword evidence="10" id="KW-1185">Reference proteome</keyword>
<proteinExistence type="predicted"/>
<evidence type="ECO:0000256" key="4">
    <source>
        <dbReference type="ARBA" id="ARBA00023163"/>
    </source>
</evidence>
<dbReference type="GO" id="GO:0000160">
    <property type="term" value="P:phosphorelay signal transduction system"/>
    <property type="evidence" value="ECO:0007669"/>
    <property type="project" value="InterPro"/>
</dbReference>
<keyword evidence="2" id="KW-0805">Transcription regulation</keyword>
<evidence type="ECO:0000313" key="10">
    <source>
        <dbReference type="Proteomes" id="UP000586042"/>
    </source>
</evidence>
<dbReference type="EMBL" id="JABWGN010000016">
    <property type="protein sequence ID" value="NUW36719.1"/>
    <property type="molecule type" value="Genomic_DNA"/>
</dbReference>
<dbReference type="Proteomes" id="UP000586042">
    <property type="component" value="Unassembled WGS sequence"/>
</dbReference>
<dbReference type="SUPFAM" id="SSF46894">
    <property type="entry name" value="C-terminal effector domain of the bipartite response regulators"/>
    <property type="match status" value="1"/>
</dbReference>